<dbReference type="InterPro" id="IPR024079">
    <property type="entry name" value="MetalloPept_cat_dom_sf"/>
</dbReference>
<reference evidence="1 2" key="1">
    <citation type="submission" date="2008-04" db="EMBL/GenBank/DDBJ databases">
        <title>Genome diversity and DNA divergence of Rhizobium etli.</title>
        <authorList>
            <person name="Gonzalez V."/>
            <person name="Acosta J.L."/>
            <person name="Santamaria R.I."/>
            <person name="Bustos P."/>
            <person name="Hernandez-Gonzalez I.L."/>
            <person name="Fernandez J.L."/>
            <person name="Diaz R."/>
            <person name="Flores M."/>
            <person name="Mora J."/>
            <person name="Palacios R."/>
            <person name="Davila G."/>
        </authorList>
    </citation>
    <scope>NUCLEOTIDE SEQUENCE [LARGE SCALE GENOMIC DNA]</scope>
    <source>
        <strain evidence="1 2">CIAT 652</strain>
    </source>
</reference>
<sequence>MPSCGLCDSSRRGCTEEGPVRGISTILALCAAIAMTIATAGAAAADPLVFSYHGWQVDLTNARGAEPDKEMIAAVKRQLDIVEHVDLKPDILKFMRTIRIWSNPAAAGFGPGHYSRKTGIDLRVASLEPDKPIILHELLHGYNDRMLPGGFDNPDIRQFFDNGRGLWPGDSYMMSNSHEFFAVTASVYLYGDIERPPHSRSELRKNQPRYYQWLATQFDGGRPRS</sequence>
<name>B3PRP4_RHIE6</name>
<accession>B3PRP4</accession>
<gene>
    <name evidence="1" type="ordered locus">RHECIAT_CH0002652</name>
</gene>
<evidence type="ECO:0000313" key="2">
    <source>
        <dbReference type="Proteomes" id="UP000008817"/>
    </source>
</evidence>
<dbReference type="KEGG" id="rec:RHECIAT_CH0002652"/>
<dbReference type="Proteomes" id="UP000008817">
    <property type="component" value="Chromosome"/>
</dbReference>
<dbReference type="EMBL" id="CP001074">
    <property type="protein sequence ID" value="ACE91604.1"/>
    <property type="molecule type" value="Genomic_DNA"/>
</dbReference>
<dbReference type="AlphaFoldDB" id="B3PRP4"/>
<dbReference type="GO" id="GO:0008237">
    <property type="term" value="F:metallopeptidase activity"/>
    <property type="evidence" value="ECO:0007669"/>
    <property type="project" value="InterPro"/>
</dbReference>
<dbReference type="Gene3D" id="3.40.390.10">
    <property type="entry name" value="Collagenase (Catalytic Domain)"/>
    <property type="match status" value="1"/>
</dbReference>
<organism evidence="1 2">
    <name type="scientific">Rhizobium etli (strain CIAT 652)</name>
    <dbReference type="NCBI Taxonomy" id="491916"/>
    <lineage>
        <taxon>Bacteria</taxon>
        <taxon>Pseudomonadati</taxon>
        <taxon>Pseudomonadota</taxon>
        <taxon>Alphaproteobacteria</taxon>
        <taxon>Hyphomicrobiales</taxon>
        <taxon>Rhizobiaceae</taxon>
        <taxon>Rhizobium/Agrobacterium group</taxon>
        <taxon>Rhizobium</taxon>
    </lineage>
</organism>
<dbReference type="SUPFAM" id="SSF55486">
    <property type="entry name" value="Metalloproteases ('zincins'), catalytic domain"/>
    <property type="match status" value="1"/>
</dbReference>
<proteinExistence type="predicted"/>
<evidence type="ECO:0000313" key="1">
    <source>
        <dbReference type="EMBL" id="ACE91604.1"/>
    </source>
</evidence>
<protein>
    <submittedName>
        <fullName evidence="1">Uncharacterized protein</fullName>
    </submittedName>
</protein>
<dbReference type="HOGENOM" id="CLU_1341097_0_0_5"/>
<dbReference type="eggNOG" id="ENOG5033VFR">
    <property type="taxonomic scope" value="Bacteria"/>
</dbReference>